<keyword evidence="1" id="KW-0472">Membrane</keyword>
<sequence length="141" mass="15667">MMERAKTLSAGSTGSARHVYLKTMLAYFVLFIVMRALTSIGNKSTIPGERIFDPAFGIMMACVVTTGFVGITYYHLARTDEHDRRANLWAFAIAFLAYFAILMPWLVLSQSGVVGPVNPQHAMVGAISIGSMVWVWLRWFG</sequence>
<keyword evidence="1" id="KW-0812">Transmembrane</keyword>
<evidence type="ECO:0000313" key="2">
    <source>
        <dbReference type="EMBL" id="MBY8821876.1"/>
    </source>
</evidence>
<feature type="transmembrane region" description="Helical" evidence="1">
    <location>
        <begin position="57"/>
        <end position="76"/>
    </location>
</feature>
<comment type="caution">
    <text evidence="2">The sequence shown here is derived from an EMBL/GenBank/DDBJ whole genome shotgun (WGS) entry which is preliminary data.</text>
</comment>
<evidence type="ECO:0000313" key="3">
    <source>
        <dbReference type="Proteomes" id="UP000706039"/>
    </source>
</evidence>
<protein>
    <recommendedName>
        <fullName evidence="4">DUF805 domain-containing protein</fullName>
    </recommendedName>
</protein>
<dbReference type="Proteomes" id="UP000706039">
    <property type="component" value="Unassembled WGS sequence"/>
</dbReference>
<dbReference type="EMBL" id="JAINVV010000003">
    <property type="protein sequence ID" value="MBY8821876.1"/>
    <property type="molecule type" value="Genomic_DNA"/>
</dbReference>
<evidence type="ECO:0008006" key="4">
    <source>
        <dbReference type="Google" id="ProtNLM"/>
    </source>
</evidence>
<feature type="transmembrane region" description="Helical" evidence="1">
    <location>
        <begin position="88"/>
        <end position="108"/>
    </location>
</feature>
<gene>
    <name evidence="2" type="ORF">K7G82_06210</name>
</gene>
<name>A0ABS7PKR9_9SPHN</name>
<feature type="transmembrane region" description="Helical" evidence="1">
    <location>
        <begin position="20"/>
        <end position="37"/>
    </location>
</feature>
<accession>A0ABS7PKR9</accession>
<proteinExistence type="predicted"/>
<keyword evidence="1" id="KW-1133">Transmembrane helix</keyword>
<organism evidence="2 3">
    <name type="scientific">Sphingomonas colocasiae</name>
    <dbReference type="NCBI Taxonomy" id="1848973"/>
    <lineage>
        <taxon>Bacteria</taxon>
        <taxon>Pseudomonadati</taxon>
        <taxon>Pseudomonadota</taxon>
        <taxon>Alphaproteobacteria</taxon>
        <taxon>Sphingomonadales</taxon>
        <taxon>Sphingomonadaceae</taxon>
        <taxon>Sphingomonas</taxon>
    </lineage>
</organism>
<reference evidence="2 3" key="1">
    <citation type="submission" date="2021-08" db="EMBL/GenBank/DDBJ databases">
        <authorList>
            <person name="Tuo L."/>
        </authorList>
    </citation>
    <scope>NUCLEOTIDE SEQUENCE [LARGE SCALE GENOMIC DNA]</scope>
    <source>
        <strain evidence="2 3">JCM 31229</strain>
    </source>
</reference>
<dbReference type="RefSeq" id="WP_222988953.1">
    <property type="nucleotide sequence ID" value="NZ_JAINVV010000003.1"/>
</dbReference>
<evidence type="ECO:0000256" key="1">
    <source>
        <dbReference type="SAM" id="Phobius"/>
    </source>
</evidence>
<keyword evidence="3" id="KW-1185">Reference proteome</keyword>
<feature type="transmembrane region" description="Helical" evidence="1">
    <location>
        <begin position="120"/>
        <end position="140"/>
    </location>
</feature>